<dbReference type="RefSeq" id="WP_089333785.1">
    <property type="nucleotide sequence ID" value="NZ_FZNS01000010.1"/>
</dbReference>
<reference evidence="3" key="1">
    <citation type="submission" date="2017-06" db="EMBL/GenBank/DDBJ databases">
        <authorList>
            <person name="Varghese N."/>
            <person name="Submissions S."/>
        </authorList>
    </citation>
    <scope>NUCLEOTIDE SEQUENCE [LARGE SCALE GENOMIC DNA]</scope>
    <source>
        <strain evidence="3">DSM 28041</strain>
    </source>
</reference>
<accession>A0A239A254</accession>
<proteinExistence type="predicted"/>
<organism evidence="2 3">
    <name type="scientific">Hymenobacter mucosus</name>
    <dbReference type="NCBI Taxonomy" id="1411120"/>
    <lineage>
        <taxon>Bacteria</taxon>
        <taxon>Pseudomonadati</taxon>
        <taxon>Bacteroidota</taxon>
        <taxon>Cytophagia</taxon>
        <taxon>Cytophagales</taxon>
        <taxon>Hymenobacteraceae</taxon>
        <taxon>Hymenobacter</taxon>
    </lineage>
</organism>
<name>A0A239A254_9BACT</name>
<sequence>MPKPPPQYPDQTIPAAPAARTFAQMVDAKNAPVRTIEEKLGMTYRTYLLRREQPTDLSLAEIYRLAYWMGEPVERIAAELMAHTHNDPLVIREPRKRHPNGIKRKKNVDEESGAPSEDAK</sequence>
<keyword evidence="3" id="KW-1185">Reference proteome</keyword>
<dbReference type="EMBL" id="FZNS01000010">
    <property type="protein sequence ID" value="SNR89094.1"/>
    <property type="molecule type" value="Genomic_DNA"/>
</dbReference>
<gene>
    <name evidence="2" type="ORF">SAMN06269173_110112</name>
</gene>
<feature type="region of interest" description="Disordered" evidence="1">
    <location>
        <begin position="89"/>
        <end position="120"/>
    </location>
</feature>
<evidence type="ECO:0000256" key="1">
    <source>
        <dbReference type="SAM" id="MobiDB-lite"/>
    </source>
</evidence>
<feature type="compositionally biased region" description="Basic residues" evidence="1">
    <location>
        <begin position="94"/>
        <end position="106"/>
    </location>
</feature>
<evidence type="ECO:0000313" key="2">
    <source>
        <dbReference type="EMBL" id="SNR89094.1"/>
    </source>
</evidence>
<dbReference type="Proteomes" id="UP000198310">
    <property type="component" value="Unassembled WGS sequence"/>
</dbReference>
<evidence type="ECO:0000313" key="3">
    <source>
        <dbReference type="Proteomes" id="UP000198310"/>
    </source>
</evidence>
<dbReference type="AlphaFoldDB" id="A0A239A254"/>
<protein>
    <submittedName>
        <fullName evidence="2">Uncharacterized protein</fullName>
    </submittedName>
</protein>